<dbReference type="PROSITE" id="PS50949">
    <property type="entry name" value="HTH_GNTR"/>
    <property type="match status" value="1"/>
</dbReference>
<dbReference type="GO" id="GO:0003677">
    <property type="term" value="F:DNA binding"/>
    <property type="evidence" value="ECO:0007669"/>
    <property type="project" value="UniProtKB-KW"/>
</dbReference>
<evidence type="ECO:0000313" key="6">
    <source>
        <dbReference type="Proteomes" id="UP000198362"/>
    </source>
</evidence>
<evidence type="ECO:0000313" key="5">
    <source>
        <dbReference type="EMBL" id="SNT65496.1"/>
    </source>
</evidence>
<feature type="domain" description="HTH gntR-type" evidence="4">
    <location>
        <begin position="11"/>
        <end position="79"/>
    </location>
</feature>
<evidence type="ECO:0000256" key="3">
    <source>
        <dbReference type="ARBA" id="ARBA00023163"/>
    </source>
</evidence>
<dbReference type="AlphaFoldDB" id="A0A239PEI2"/>
<protein>
    <submittedName>
        <fullName evidence="5">DNA-binding transcriptional regulator YhcF, GntR family</fullName>
    </submittedName>
</protein>
<dbReference type="GO" id="GO:0003700">
    <property type="term" value="F:DNA-binding transcription factor activity"/>
    <property type="evidence" value="ECO:0007669"/>
    <property type="project" value="InterPro"/>
</dbReference>
<dbReference type="PANTHER" id="PTHR38445:SF12">
    <property type="entry name" value="GNTR-FAMILY TRANSCRIPTIONAL REGULATOR"/>
    <property type="match status" value="1"/>
</dbReference>
<reference evidence="5 6" key="1">
    <citation type="submission" date="2017-06" db="EMBL/GenBank/DDBJ databases">
        <authorList>
            <person name="Kim H.J."/>
            <person name="Triplett B.A."/>
        </authorList>
    </citation>
    <scope>NUCLEOTIDE SEQUENCE [LARGE SCALE GENOMIC DNA]</scope>
    <source>
        <strain evidence="5 6">CGMCC 4.5593</strain>
    </source>
</reference>
<dbReference type="Proteomes" id="UP000198362">
    <property type="component" value="Unassembled WGS sequence"/>
</dbReference>
<gene>
    <name evidence="5" type="ORF">SAMN05421812_12349</name>
</gene>
<keyword evidence="6" id="KW-1185">Reference proteome</keyword>
<evidence type="ECO:0000256" key="2">
    <source>
        <dbReference type="ARBA" id="ARBA00023125"/>
    </source>
</evidence>
<organism evidence="5 6">
    <name type="scientific">Asanoa hainanensis</name>
    <dbReference type="NCBI Taxonomy" id="560556"/>
    <lineage>
        <taxon>Bacteria</taxon>
        <taxon>Bacillati</taxon>
        <taxon>Actinomycetota</taxon>
        <taxon>Actinomycetes</taxon>
        <taxon>Micromonosporales</taxon>
        <taxon>Micromonosporaceae</taxon>
        <taxon>Asanoa</taxon>
    </lineage>
</organism>
<dbReference type="EMBL" id="FZPH01000023">
    <property type="protein sequence ID" value="SNT65496.1"/>
    <property type="molecule type" value="Genomic_DNA"/>
</dbReference>
<evidence type="ECO:0000259" key="4">
    <source>
        <dbReference type="PROSITE" id="PS50949"/>
    </source>
</evidence>
<sequence>MIVVLDHASREPIYVQIHRQIMHAIVTDAMPVGGALPSTRQLARDLSVNYHTVHKAYDLLRVRGVVEMAPRGRVLVRRPDPLGPPDEWLAEWDARCTTLIAEALALGVSRGEILRRWRGLFDAVEPAHPA</sequence>
<name>A0A239PEI2_9ACTN</name>
<dbReference type="InterPro" id="IPR036390">
    <property type="entry name" value="WH_DNA-bd_sf"/>
</dbReference>
<dbReference type="InterPro" id="IPR036388">
    <property type="entry name" value="WH-like_DNA-bd_sf"/>
</dbReference>
<keyword evidence="3" id="KW-0804">Transcription</keyword>
<dbReference type="PANTHER" id="PTHR38445">
    <property type="entry name" value="HTH-TYPE TRANSCRIPTIONAL REPRESSOR YTRA"/>
    <property type="match status" value="1"/>
</dbReference>
<dbReference type="CDD" id="cd07377">
    <property type="entry name" value="WHTH_GntR"/>
    <property type="match status" value="1"/>
</dbReference>
<dbReference type="Gene3D" id="1.10.10.10">
    <property type="entry name" value="Winged helix-like DNA-binding domain superfamily/Winged helix DNA-binding domain"/>
    <property type="match status" value="1"/>
</dbReference>
<evidence type="ECO:0000256" key="1">
    <source>
        <dbReference type="ARBA" id="ARBA00023015"/>
    </source>
</evidence>
<dbReference type="Pfam" id="PF00392">
    <property type="entry name" value="GntR"/>
    <property type="match status" value="1"/>
</dbReference>
<keyword evidence="1" id="KW-0805">Transcription regulation</keyword>
<dbReference type="SMART" id="SM00345">
    <property type="entry name" value="HTH_GNTR"/>
    <property type="match status" value="1"/>
</dbReference>
<proteinExistence type="predicted"/>
<accession>A0A239PEI2</accession>
<dbReference type="RefSeq" id="WP_089255180.1">
    <property type="nucleotide sequence ID" value="NZ_FZPH01000023.1"/>
</dbReference>
<dbReference type="OrthoDB" id="3192286at2"/>
<dbReference type="InterPro" id="IPR000524">
    <property type="entry name" value="Tscrpt_reg_HTH_GntR"/>
</dbReference>
<keyword evidence="2 5" id="KW-0238">DNA-binding</keyword>
<dbReference type="SUPFAM" id="SSF46785">
    <property type="entry name" value="Winged helix' DNA-binding domain"/>
    <property type="match status" value="1"/>
</dbReference>